<dbReference type="Proteomes" id="UP000024635">
    <property type="component" value="Unassembled WGS sequence"/>
</dbReference>
<name>A0A016T931_9BILA</name>
<gene>
    <name evidence="1" type="primary">Acey_s0124.g1224</name>
    <name evidence="1" type="ORF">Y032_0124g1224</name>
</gene>
<sequence length="106" mass="12470">MPSLAMNIVLRSGQPPCAPWPHLPILNDSLVMCVFRSEYRRYVRCAHIFWIRCTRFCSRTLSNRRHLSTLSSVTVDRFHSREIIVDQDFYTLEHLIVYITSNGRTV</sequence>
<keyword evidence="2" id="KW-1185">Reference proteome</keyword>
<organism evidence="1 2">
    <name type="scientific">Ancylostoma ceylanicum</name>
    <dbReference type="NCBI Taxonomy" id="53326"/>
    <lineage>
        <taxon>Eukaryota</taxon>
        <taxon>Metazoa</taxon>
        <taxon>Ecdysozoa</taxon>
        <taxon>Nematoda</taxon>
        <taxon>Chromadorea</taxon>
        <taxon>Rhabditida</taxon>
        <taxon>Rhabditina</taxon>
        <taxon>Rhabditomorpha</taxon>
        <taxon>Strongyloidea</taxon>
        <taxon>Ancylostomatidae</taxon>
        <taxon>Ancylostomatinae</taxon>
        <taxon>Ancylostoma</taxon>
    </lineage>
</organism>
<dbReference type="EMBL" id="JARK01001460">
    <property type="protein sequence ID" value="EYB99210.1"/>
    <property type="molecule type" value="Genomic_DNA"/>
</dbReference>
<protein>
    <submittedName>
        <fullName evidence="1">Uncharacterized protein</fullName>
    </submittedName>
</protein>
<reference evidence="2" key="1">
    <citation type="journal article" date="2015" name="Nat. Genet.">
        <title>The genome and transcriptome of the zoonotic hookworm Ancylostoma ceylanicum identify infection-specific gene families.</title>
        <authorList>
            <person name="Schwarz E.M."/>
            <person name="Hu Y."/>
            <person name="Antoshechkin I."/>
            <person name="Miller M.M."/>
            <person name="Sternberg P.W."/>
            <person name="Aroian R.V."/>
        </authorList>
    </citation>
    <scope>NUCLEOTIDE SEQUENCE</scope>
    <source>
        <strain evidence="2">HY135</strain>
    </source>
</reference>
<proteinExistence type="predicted"/>
<dbReference type="AlphaFoldDB" id="A0A016T931"/>
<comment type="caution">
    <text evidence="1">The sequence shown here is derived from an EMBL/GenBank/DDBJ whole genome shotgun (WGS) entry which is preliminary data.</text>
</comment>
<evidence type="ECO:0000313" key="2">
    <source>
        <dbReference type="Proteomes" id="UP000024635"/>
    </source>
</evidence>
<evidence type="ECO:0000313" key="1">
    <source>
        <dbReference type="EMBL" id="EYB99210.1"/>
    </source>
</evidence>
<accession>A0A016T931</accession>